<evidence type="ECO:0000313" key="1">
    <source>
        <dbReference type="EMBL" id="AXC15758.1"/>
    </source>
</evidence>
<dbReference type="AlphaFoldDB" id="A0A2Z5G9T0"/>
<proteinExistence type="predicted"/>
<name>A0A2Z5G9T0_9BACT</name>
<evidence type="ECO:0000313" key="2">
    <source>
        <dbReference type="Proteomes" id="UP000253606"/>
    </source>
</evidence>
<reference evidence="1 2" key="1">
    <citation type="journal article" date="2018" name="Front. Microbiol.">
        <title>Hydrolytic Capabilities as a Key to Environmental Success: Chitinolytic and Cellulolytic Acidobacteria From Acidic Sub-arctic Soils and Boreal Peatlands.</title>
        <authorList>
            <person name="Belova S.E."/>
            <person name="Ravin N.V."/>
            <person name="Pankratov T.A."/>
            <person name="Rakitin A.L."/>
            <person name="Ivanova A.A."/>
            <person name="Beletsky A.V."/>
            <person name="Mardanov A.V."/>
            <person name="Sinninghe Damste J.S."/>
            <person name="Dedysh S.N."/>
        </authorList>
    </citation>
    <scope>NUCLEOTIDE SEQUENCE [LARGE SCALE GENOMIC DNA]</scope>
    <source>
        <strain evidence="1 2">SBC82</strain>
    </source>
</reference>
<organism evidence="1 2">
    <name type="scientific">Acidisarcina polymorpha</name>
    <dbReference type="NCBI Taxonomy" id="2211140"/>
    <lineage>
        <taxon>Bacteria</taxon>
        <taxon>Pseudomonadati</taxon>
        <taxon>Acidobacteriota</taxon>
        <taxon>Terriglobia</taxon>
        <taxon>Terriglobales</taxon>
        <taxon>Acidobacteriaceae</taxon>
        <taxon>Acidisarcina</taxon>
    </lineage>
</organism>
<sequence length="78" mass="8367">MADVSINTVAKLLVDVGTAAAGFHYRAVRNVKVHGLQCDEVWCSVGVKAKNVTLEQKSMGRGGRLDLDGNRRGHKSCA</sequence>
<dbReference type="EMBL" id="CP030840">
    <property type="protein sequence ID" value="AXC15758.1"/>
    <property type="molecule type" value="Genomic_DNA"/>
</dbReference>
<protein>
    <submittedName>
        <fullName evidence="1">Uncharacterized protein</fullName>
    </submittedName>
</protein>
<dbReference type="KEGG" id="abas:ACPOL_6538"/>
<accession>A0A2Z5G9T0</accession>
<keyword evidence="2" id="KW-1185">Reference proteome</keyword>
<gene>
    <name evidence="1" type="ORF">ACPOL_6538</name>
</gene>
<dbReference type="Proteomes" id="UP000253606">
    <property type="component" value="Chromosome"/>
</dbReference>